<evidence type="ECO:0000313" key="2">
    <source>
        <dbReference type="Proteomes" id="UP001190700"/>
    </source>
</evidence>
<gene>
    <name evidence="1" type="ORF">CYMTET_24077</name>
</gene>
<dbReference type="Proteomes" id="UP001190700">
    <property type="component" value="Unassembled WGS sequence"/>
</dbReference>
<keyword evidence="2" id="KW-1185">Reference proteome</keyword>
<evidence type="ECO:0000313" key="1">
    <source>
        <dbReference type="EMBL" id="KAK3267360.1"/>
    </source>
</evidence>
<proteinExistence type="predicted"/>
<organism evidence="1 2">
    <name type="scientific">Cymbomonas tetramitiformis</name>
    <dbReference type="NCBI Taxonomy" id="36881"/>
    <lineage>
        <taxon>Eukaryota</taxon>
        <taxon>Viridiplantae</taxon>
        <taxon>Chlorophyta</taxon>
        <taxon>Pyramimonadophyceae</taxon>
        <taxon>Pyramimonadales</taxon>
        <taxon>Pyramimonadaceae</taxon>
        <taxon>Cymbomonas</taxon>
    </lineage>
</organism>
<comment type="caution">
    <text evidence="1">The sequence shown here is derived from an EMBL/GenBank/DDBJ whole genome shotgun (WGS) entry which is preliminary data.</text>
</comment>
<protein>
    <submittedName>
        <fullName evidence="1">Uncharacterized protein</fullName>
    </submittedName>
</protein>
<dbReference type="EMBL" id="LGRX02012457">
    <property type="protein sequence ID" value="KAK3267360.1"/>
    <property type="molecule type" value="Genomic_DNA"/>
</dbReference>
<name>A0AAE0FXG0_9CHLO</name>
<accession>A0AAE0FXG0</accession>
<sequence>MDTVVGPKVAFALLSTALIYQHFSSNFHWRHEFDPSSIEFRSRSVAKHWGYIFNKPNFITAYSQNASKGSGYYLQHGDNGWSAEELDLDKRFLSTHSDGVTRCATTQYAITNYFCGDEIASGVEELHGDISQLRELISLWSSGSLMGIYGGKMVYEENPYDVEEDNPSKKYSLAEAQSRSAGGTLRHLILRGHILQDQDSVGHTYVLELTPNATVVTYQSYLDHYTLREWMEKQKKNYEMSLPAFREQLKKIELLESASKWTKEVDKIYAELYGVRLLKEADMSRWLETADLEAQSLISGTHAKKIHFSWSIACRSVFGVRGPRHERYRLLRKAADKPFLLQGEVEDGEQPESSVGVFP</sequence>
<dbReference type="AlphaFoldDB" id="A0AAE0FXG0"/>
<reference evidence="1 2" key="1">
    <citation type="journal article" date="2015" name="Genome Biol. Evol.">
        <title>Comparative Genomics of a Bacterivorous Green Alga Reveals Evolutionary Causalities and Consequences of Phago-Mixotrophic Mode of Nutrition.</title>
        <authorList>
            <person name="Burns J.A."/>
            <person name="Paasch A."/>
            <person name="Narechania A."/>
            <person name="Kim E."/>
        </authorList>
    </citation>
    <scope>NUCLEOTIDE SEQUENCE [LARGE SCALE GENOMIC DNA]</scope>
    <source>
        <strain evidence="1 2">PLY_AMNH</strain>
    </source>
</reference>